<dbReference type="GO" id="GO:0006351">
    <property type="term" value="P:DNA-templated transcription"/>
    <property type="evidence" value="ECO:0007669"/>
    <property type="project" value="InterPro"/>
</dbReference>
<keyword evidence="1" id="KW-0479">Metal-binding</keyword>
<dbReference type="InterPro" id="IPR001138">
    <property type="entry name" value="Zn2Cys6_DnaBD"/>
</dbReference>
<feature type="compositionally biased region" description="Basic and acidic residues" evidence="6">
    <location>
        <begin position="7"/>
        <end position="18"/>
    </location>
</feature>
<evidence type="ECO:0000259" key="7">
    <source>
        <dbReference type="PROSITE" id="PS50048"/>
    </source>
</evidence>
<evidence type="ECO:0000256" key="6">
    <source>
        <dbReference type="SAM" id="MobiDB-lite"/>
    </source>
</evidence>
<evidence type="ECO:0000313" key="9">
    <source>
        <dbReference type="Proteomes" id="UP001150941"/>
    </source>
</evidence>
<dbReference type="InterPro" id="IPR036864">
    <property type="entry name" value="Zn2-C6_fun-type_DNA-bd_sf"/>
</dbReference>
<keyword evidence="3" id="KW-0238">DNA-binding</keyword>
<dbReference type="CDD" id="cd12148">
    <property type="entry name" value="fungal_TF_MHR"/>
    <property type="match status" value="1"/>
</dbReference>
<dbReference type="PANTHER" id="PTHR46910">
    <property type="entry name" value="TRANSCRIPTION FACTOR PDR1"/>
    <property type="match status" value="1"/>
</dbReference>
<feature type="domain" description="Zn(2)-C6 fungal-type" evidence="7">
    <location>
        <begin position="36"/>
        <end position="63"/>
    </location>
</feature>
<evidence type="ECO:0000256" key="5">
    <source>
        <dbReference type="ARBA" id="ARBA00023242"/>
    </source>
</evidence>
<sequence>MFVTFKSSKEGRSRDARSEAMPGTGTKRKRTTVLRACNWCRQNRVRCDNGRPCENCRLRKQHCPREPTGDPKEIEYLRSRIAELEERLRATPESLGGSHSVLSDQFTPGWSWPDAWLSDPRSPGNPPLYFGPTSFVYFASRVCRNLESVFHKAALGASLKTFTFNETSGVLSDDNGELLSNPLTRRQEEFLLGLFWQSYHFVFPVVDEADFCNHYDSLWRGEDYHSSESLAPETTRDSSALADIALALCIQHTASMMSDNDPTQDVYSNRDGDWLYHRCQRALEDPKTRPSLYTLQTIIYSIVYLINSSCLDIARRSLANAVQTAYSLGLHHNYPSGSDLQLKNTQKQVWWAIYSLDCLLSFKMGQPCIINMADATIEPPDLPGPVPSEATINGPGEFSRLWYFSQYLKLLSNIRSVSSDILQNCANLMSQSGISSSVHQEPAIRQRCSAYLKESIKPLHRWAREVPSFLRLKRQGDGESFSTTNVPLDFDHYIPIWVQRQPDRNDVHALDHAVASIRIIDQILSEANVLNSWHDAYHYAWDAALTVFAYTLVHPLCPYTFAARCAIDTAKSIFDRFFQHGFPTAAAASRITAEVKEVVYSHARSFKAGPRPSGPLSIATRLESPEFNMDFFKTGLDERVFAPVLEFETGRPVEVDLFAGSSALQIEGLGLDPGMAPLDDLDFV</sequence>
<keyword evidence="4" id="KW-0804">Transcription</keyword>
<reference evidence="8" key="1">
    <citation type="submission" date="2022-11" db="EMBL/GenBank/DDBJ databases">
        <authorList>
            <person name="Petersen C."/>
        </authorList>
    </citation>
    <scope>NUCLEOTIDE SEQUENCE</scope>
    <source>
        <strain evidence="8">IBT 19713</strain>
    </source>
</reference>
<keyword evidence="9" id="KW-1185">Reference proteome</keyword>
<comment type="caution">
    <text evidence="8">The sequence shown here is derived from an EMBL/GenBank/DDBJ whole genome shotgun (WGS) entry which is preliminary data.</text>
</comment>
<name>A0A9W9NZG1_9EURO</name>
<keyword evidence="5" id="KW-0539">Nucleus</keyword>
<dbReference type="AlphaFoldDB" id="A0A9W9NZG1"/>
<protein>
    <recommendedName>
        <fullName evidence="7">Zn(2)-C6 fungal-type domain-containing protein</fullName>
    </recommendedName>
</protein>
<keyword evidence="2" id="KW-0805">Transcription regulation</keyword>
<gene>
    <name evidence="8" type="ORF">N7468_005246</name>
</gene>
<dbReference type="GO" id="GO:0000981">
    <property type="term" value="F:DNA-binding transcription factor activity, RNA polymerase II-specific"/>
    <property type="evidence" value="ECO:0007669"/>
    <property type="project" value="InterPro"/>
</dbReference>
<dbReference type="GO" id="GO:0008270">
    <property type="term" value="F:zinc ion binding"/>
    <property type="evidence" value="ECO:0007669"/>
    <property type="project" value="InterPro"/>
</dbReference>
<feature type="region of interest" description="Disordered" evidence="6">
    <location>
        <begin position="1"/>
        <end position="28"/>
    </location>
</feature>
<dbReference type="PANTHER" id="PTHR46910:SF17">
    <property type="entry name" value="SCFA-RELATED"/>
    <property type="match status" value="1"/>
</dbReference>
<dbReference type="Gene3D" id="4.10.240.10">
    <property type="entry name" value="Zn(2)-C6 fungal-type DNA-binding domain"/>
    <property type="match status" value="1"/>
</dbReference>
<proteinExistence type="predicted"/>
<dbReference type="SUPFAM" id="SSF57701">
    <property type="entry name" value="Zn2/Cys6 DNA-binding domain"/>
    <property type="match status" value="1"/>
</dbReference>
<dbReference type="InterPro" id="IPR007219">
    <property type="entry name" value="XnlR_reg_dom"/>
</dbReference>
<evidence type="ECO:0000256" key="3">
    <source>
        <dbReference type="ARBA" id="ARBA00023125"/>
    </source>
</evidence>
<dbReference type="GeneID" id="83201846"/>
<dbReference type="RefSeq" id="XP_058330283.1">
    <property type="nucleotide sequence ID" value="XM_058474543.1"/>
</dbReference>
<dbReference type="GO" id="GO:0003677">
    <property type="term" value="F:DNA binding"/>
    <property type="evidence" value="ECO:0007669"/>
    <property type="project" value="UniProtKB-KW"/>
</dbReference>
<accession>A0A9W9NZG1</accession>
<dbReference type="Pfam" id="PF04082">
    <property type="entry name" value="Fungal_trans"/>
    <property type="match status" value="1"/>
</dbReference>
<evidence type="ECO:0000256" key="4">
    <source>
        <dbReference type="ARBA" id="ARBA00023163"/>
    </source>
</evidence>
<evidence type="ECO:0000256" key="2">
    <source>
        <dbReference type="ARBA" id="ARBA00023015"/>
    </source>
</evidence>
<dbReference type="EMBL" id="JAPQKS010000004">
    <property type="protein sequence ID" value="KAJ5232290.1"/>
    <property type="molecule type" value="Genomic_DNA"/>
</dbReference>
<dbReference type="Proteomes" id="UP001150941">
    <property type="component" value="Unassembled WGS sequence"/>
</dbReference>
<reference evidence="8" key="2">
    <citation type="journal article" date="2023" name="IMA Fungus">
        <title>Comparative genomic study of the Penicillium genus elucidates a diverse pangenome and 15 lateral gene transfer events.</title>
        <authorList>
            <person name="Petersen C."/>
            <person name="Sorensen T."/>
            <person name="Nielsen M.R."/>
            <person name="Sondergaard T.E."/>
            <person name="Sorensen J.L."/>
            <person name="Fitzpatrick D.A."/>
            <person name="Frisvad J.C."/>
            <person name="Nielsen K.L."/>
        </authorList>
    </citation>
    <scope>NUCLEOTIDE SEQUENCE</scope>
    <source>
        <strain evidence="8">IBT 19713</strain>
    </source>
</reference>
<dbReference type="OrthoDB" id="2283488at2759"/>
<dbReference type="CDD" id="cd00067">
    <property type="entry name" value="GAL4"/>
    <property type="match status" value="1"/>
</dbReference>
<evidence type="ECO:0000313" key="8">
    <source>
        <dbReference type="EMBL" id="KAJ5232290.1"/>
    </source>
</evidence>
<evidence type="ECO:0000256" key="1">
    <source>
        <dbReference type="ARBA" id="ARBA00022723"/>
    </source>
</evidence>
<dbReference type="SMART" id="SM00906">
    <property type="entry name" value="Fungal_trans"/>
    <property type="match status" value="1"/>
</dbReference>
<dbReference type="PROSITE" id="PS00463">
    <property type="entry name" value="ZN2_CY6_FUNGAL_1"/>
    <property type="match status" value="1"/>
</dbReference>
<dbReference type="PROSITE" id="PS50048">
    <property type="entry name" value="ZN2_CY6_FUNGAL_2"/>
    <property type="match status" value="1"/>
</dbReference>
<organism evidence="8 9">
    <name type="scientific">Penicillium chermesinum</name>
    <dbReference type="NCBI Taxonomy" id="63820"/>
    <lineage>
        <taxon>Eukaryota</taxon>
        <taxon>Fungi</taxon>
        <taxon>Dikarya</taxon>
        <taxon>Ascomycota</taxon>
        <taxon>Pezizomycotina</taxon>
        <taxon>Eurotiomycetes</taxon>
        <taxon>Eurotiomycetidae</taxon>
        <taxon>Eurotiales</taxon>
        <taxon>Aspergillaceae</taxon>
        <taxon>Penicillium</taxon>
    </lineage>
</organism>
<dbReference type="InterPro" id="IPR050987">
    <property type="entry name" value="AtrR-like"/>
</dbReference>